<dbReference type="PROSITE" id="PS50240">
    <property type="entry name" value="TRYPSIN_DOM"/>
    <property type="match status" value="1"/>
</dbReference>
<dbReference type="AlphaFoldDB" id="A0A226E2R6"/>
<dbReference type="GO" id="GO:0004252">
    <property type="term" value="F:serine-type endopeptidase activity"/>
    <property type="evidence" value="ECO:0007669"/>
    <property type="project" value="InterPro"/>
</dbReference>
<dbReference type="PANTHER" id="PTHR24252:SF7">
    <property type="entry name" value="HYALIN"/>
    <property type="match status" value="1"/>
</dbReference>
<dbReference type="STRING" id="158441.A0A226E2R6"/>
<dbReference type="EMBL" id="LNIX01000007">
    <property type="protein sequence ID" value="OXA52035.1"/>
    <property type="molecule type" value="Genomic_DNA"/>
</dbReference>
<feature type="domain" description="Peptidase S1" evidence="5">
    <location>
        <begin position="197"/>
        <end position="464"/>
    </location>
</feature>
<evidence type="ECO:0000256" key="1">
    <source>
        <dbReference type="ARBA" id="ARBA00023157"/>
    </source>
</evidence>
<name>A0A226E2R6_FOLCA</name>
<dbReference type="PROSITE" id="PS00134">
    <property type="entry name" value="TRYPSIN_HIS"/>
    <property type="match status" value="1"/>
</dbReference>
<dbReference type="InterPro" id="IPR018114">
    <property type="entry name" value="TRYPSIN_HIS"/>
</dbReference>
<dbReference type="InterPro" id="IPR035914">
    <property type="entry name" value="Sperma_CUB_dom_sf"/>
</dbReference>
<evidence type="ECO:0000256" key="2">
    <source>
        <dbReference type="ARBA" id="ARBA00024195"/>
    </source>
</evidence>
<keyword evidence="3" id="KW-0378">Hydrolase</keyword>
<gene>
    <name evidence="6" type="ORF">Fcan01_13544</name>
</gene>
<dbReference type="Pfam" id="PF00089">
    <property type="entry name" value="Trypsin"/>
    <property type="match status" value="1"/>
</dbReference>
<accession>A0A226E2R6</accession>
<keyword evidence="6" id="KW-0812">Transmembrane</keyword>
<organism evidence="6 7">
    <name type="scientific">Folsomia candida</name>
    <name type="common">Springtail</name>
    <dbReference type="NCBI Taxonomy" id="158441"/>
    <lineage>
        <taxon>Eukaryota</taxon>
        <taxon>Metazoa</taxon>
        <taxon>Ecdysozoa</taxon>
        <taxon>Arthropoda</taxon>
        <taxon>Hexapoda</taxon>
        <taxon>Collembola</taxon>
        <taxon>Entomobryomorpha</taxon>
        <taxon>Isotomoidea</taxon>
        <taxon>Isotomidae</taxon>
        <taxon>Proisotominae</taxon>
        <taxon>Folsomia</taxon>
    </lineage>
</organism>
<keyword evidence="7" id="KW-1185">Reference proteome</keyword>
<comment type="caution">
    <text evidence="6">The sequence shown here is derived from an EMBL/GenBank/DDBJ whole genome shotgun (WGS) entry which is preliminary data.</text>
</comment>
<evidence type="ECO:0000256" key="3">
    <source>
        <dbReference type="RuleBase" id="RU363034"/>
    </source>
</evidence>
<dbReference type="InterPro" id="IPR033116">
    <property type="entry name" value="TRYPSIN_SER"/>
</dbReference>
<reference evidence="6 7" key="1">
    <citation type="submission" date="2015-12" db="EMBL/GenBank/DDBJ databases">
        <title>The genome of Folsomia candida.</title>
        <authorList>
            <person name="Faddeeva A."/>
            <person name="Derks M.F."/>
            <person name="Anvar Y."/>
            <person name="Smit S."/>
            <person name="Van Straalen N."/>
            <person name="Roelofs D."/>
        </authorList>
    </citation>
    <scope>NUCLEOTIDE SEQUENCE [LARGE SCALE GENOMIC DNA]</scope>
    <source>
        <strain evidence="6 7">VU population</strain>
        <tissue evidence="6">Whole body</tissue>
    </source>
</reference>
<dbReference type="InterPro" id="IPR043504">
    <property type="entry name" value="Peptidase_S1_PA_chymotrypsin"/>
</dbReference>
<dbReference type="GO" id="GO:0006508">
    <property type="term" value="P:proteolysis"/>
    <property type="evidence" value="ECO:0007669"/>
    <property type="project" value="UniProtKB-KW"/>
</dbReference>
<dbReference type="SUPFAM" id="SSF50494">
    <property type="entry name" value="Trypsin-like serine proteases"/>
    <property type="match status" value="1"/>
</dbReference>
<dbReference type="InterPro" id="IPR001314">
    <property type="entry name" value="Peptidase_S1A"/>
</dbReference>
<evidence type="ECO:0000313" key="7">
    <source>
        <dbReference type="Proteomes" id="UP000198287"/>
    </source>
</evidence>
<dbReference type="PANTHER" id="PTHR24252">
    <property type="entry name" value="ACROSIN-RELATED"/>
    <property type="match status" value="1"/>
</dbReference>
<sequence length="476" mass="53296">MSFTTFSCLPVVLTLCVWYAFSKDTDTVPMDTPGPKYYPDDGLESNDKTYLKQGMDPFKIVHTPLPTPNATAPNPTFKWTIAADDDCMPSIACPVFSLAFPDFDGKCVDQWMEVTDGVAGSKRYCGKTGPMNMVAAQQDGLREIYIIFKNNYRMFPAKFECTVACGEKNKANFLPKVLTPKIKPDCMCGQKPPRNRIIGGHETYFAEFPWIAAMVVKDTRQPYCIGSVINDRMILTAGHCFKGKFRQAKNTHVVLNAYLMDPMPNINVIKTSVVYRTYDEETLQKLDAANGSFRYSVDRIWIHPLYVSDTSDYDTAVMILSKPINITAFKEYSPICLPDLMYDVDAYSGWTAAISGWGLPSLTALGTNTEMKQITVEVSKPAECKKVFGERLVSTKRQLCAAYFDASEDSCAGDSGGPLIVEYRPQSWYQVGIISWGDGCALKGHPGVYYRTTSTNQWIRYMSNMKEAVWCDVPSE</sequence>
<dbReference type="PRINTS" id="PR00722">
    <property type="entry name" value="CHYMOTRYPSIN"/>
</dbReference>
<feature type="chain" id="PRO_5012646551" evidence="4">
    <location>
        <begin position="23"/>
        <end position="476"/>
    </location>
</feature>
<comment type="similarity">
    <text evidence="2">Belongs to the peptidase S1 family. CLIP subfamily.</text>
</comment>
<dbReference type="PROSITE" id="PS00135">
    <property type="entry name" value="TRYPSIN_SER"/>
    <property type="match status" value="1"/>
</dbReference>
<dbReference type="Proteomes" id="UP000198287">
    <property type="component" value="Unassembled WGS sequence"/>
</dbReference>
<keyword evidence="1" id="KW-1015">Disulfide bond</keyword>
<keyword evidence="6" id="KW-0472">Membrane</keyword>
<keyword evidence="4" id="KW-0732">Signal</keyword>
<keyword evidence="3" id="KW-0720">Serine protease</keyword>
<dbReference type="InterPro" id="IPR001254">
    <property type="entry name" value="Trypsin_dom"/>
</dbReference>
<dbReference type="CDD" id="cd00190">
    <property type="entry name" value="Tryp_SPc"/>
    <property type="match status" value="1"/>
</dbReference>
<evidence type="ECO:0000313" key="6">
    <source>
        <dbReference type="EMBL" id="OXA52035.1"/>
    </source>
</evidence>
<feature type="signal peptide" evidence="4">
    <location>
        <begin position="1"/>
        <end position="22"/>
    </location>
</feature>
<dbReference type="SUPFAM" id="SSF49854">
    <property type="entry name" value="Spermadhesin, CUB domain"/>
    <property type="match status" value="1"/>
</dbReference>
<dbReference type="OrthoDB" id="414661at2759"/>
<evidence type="ECO:0000259" key="5">
    <source>
        <dbReference type="PROSITE" id="PS50240"/>
    </source>
</evidence>
<keyword evidence="3 6" id="KW-0645">Protease</keyword>
<proteinExistence type="inferred from homology"/>
<dbReference type="FunFam" id="2.40.10.10:FF:000002">
    <property type="entry name" value="Transmembrane protease serine"/>
    <property type="match status" value="1"/>
</dbReference>
<dbReference type="InterPro" id="IPR009003">
    <property type="entry name" value="Peptidase_S1_PA"/>
</dbReference>
<dbReference type="SMART" id="SM00020">
    <property type="entry name" value="Tryp_SPc"/>
    <property type="match status" value="1"/>
</dbReference>
<dbReference type="Gene3D" id="2.40.10.10">
    <property type="entry name" value="Trypsin-like serine proteases"/>
    <property type="match status" value="1"/>
</dbReference>
<protein>
    <submittedName>
        <fullName evidence="6">Transmembrane protease serine 9</fullName>
    </submittedName>
</protein>
<evidence type="ECO:0000256" key="4">
    <source>
        <dbReference type="SAM" id="SignalP"/>
    </source>
</evidence>